<feature type="transmembrane region" description="Helical" evidence="1">
    <location>
        <begin position="48"/>
        <end position="73"/>
    </location>
</feature>
<sequence>MNKIGYIFSWILAMLGIVFLYITFIVYTSLRSFIPAYNETLLPGKIYILDYTIPSVMSVLCIIAGIVMGIYFYRKENHT</sequence>
<dbReference type="AlphaFoldDB" id="A0A937K534"/>
<dbReference type="Proteomes" id="UP000623681">
    <property type="component" value="Unassembled WGS sequence"/>
</dbReference>
<name>A0A937K534_9CLOT</name>
<gene>
    <name evidence="2" type="ORF">JK634_15815</name>
</gene>
<dbReference type="RefSeq" id="WP_202768699.1">
    <property type="nucleotide sequence ID" value="NZ_JAESWA010000023.1"/>
</dbReference>
<dbReference type="EMBL" id="JAESWA010000023">
    <property type="protein sequence ID" value="MBL4933282.1"/>
    <property type="molecule type" value="Genomic_DNA"/>
</dbReference>
<keyword evidence="1" id="KW-0472">Membrane</keyword>
<evidence type="ECO:0000256" key="1">
    <source>
        <dbReference type="SAM" id="Phobius"/>
    </source>
</evidence>
<reference evidence="2" key="1">
    <citation type="submission" date="2021-01" db="EMBL/GenBank/DDBJ databases">
        <title>Genome public.</title>
        <authorList>
            <person name="Liu C."/>
            <person name="Sun Q."/>
        </authorList>
    </citation>
    <scope>NUCLEOTIDE SEQUENCE</scope>
    <source>
        <strain evidence="2">YIM B02565</strain>
    </source>
</reference>
<comment type="caution">
    <text evidence="2">The sequence shown here is derived from an EMBL/GenBank/DDBJ whole genome shotgun (WGS) entry which is preliminary data.</text>
</comment>
<proteinExistence type="predicted"/>
<accession>A0A937K534</accession>
<keyword evidence="3" id="KW-1185">Reference proteome</keyword>
<keyword evidence="1" id="KW-1133">Transmembrane helix</keyword>
<evidence type="ECO:0000313" key="3">
    <source>
        <dbReference type="Proteomes" id="UP000623681"/>
    </source>
</evidence>
<feature type="transmembrane region" description="Helical" evidence="1">
    <location>
        <begin position="7"/>
        <end position="28"/>
    </location>
</feature>
<evidence type="ECO:0000313" key="2">
    <source>
        <dbReference type="EMBL" id="MBL4933282.1"/>
    </source>
</evidence>
<protein>
    <submittedName>
        <fullName evidence="2">Uncharacterized protein</fullName>
    </submittedName>
</protein>
<organism evidence="2 3">
    <name type="scientific">Clostridium paridis</name>
    <dbReference type="NCBI Taxonomy" id="2803863"/>
    <lineage>
        <taxon>Bacteria</taxon>
        <taxon>Bacillati</taxon>
        <taxon>Bacillota</taxon>
        <taxon>Clostridia</taxon>
        <taxon>Eubacteriales</taxon>
        <taxon>Clostridiaceae</taxon>
        <taxon>Clostridium</taxon>
    </lineage>
</organism>
<keyword evidence="1" id="KW-0812">Transmembrane</keyword>